<feature type="compositionally biased region" description="Polar residues" evidence="1">
    <location>
        <begin position="244"/>
        <end position="277"/>
    </location>
</feature>
<dbReference type="AlphaFoldDB" id="A0ABD2QH22"/>
<accession>A0ABD2QH22</accession>
<dbReference type="EMBL" id="JBJKFK010000222">
    <property type="protein sequence ID" value="KAL3318627.1"/>
    <property type="molecule type" value="Genomic_DNA"/>
</dbReference>
<feature type="compositionally biased region" description="Polar residues" evidence="1">
    <location>
        <begin position="289"/>
        <end position="314"/>
    </location>
</feature>
<protein>
    <submittedName>
        <fullName evidence="2">Uncharacterized protein</fullName>
    </submittedName>
</protein>
<evidence type="ECO:0000313" key="3">
    <source>
        <dbReference type="Proteomes" id="UP001626550"/>
    </source>
</evidence>
<evidence type="ECO:0000313" key="2">
    <source>
        <dbReference type="EMBL" id="KAL3318627.1"/>
    </source>
</evidence>
<feature type="region of interest" description="Disordered" evidence="1">
    <location>
        <begin position="678"/>
        <end position="713"/>
    </location>
</feature>
<organism evidence="2 3">
    <name type="scientific">Cichlidogyrus casuarinus</name>
    <dbReference type="NCBI Taxonomy" id="1844966"/>
    <lineage>
        <taxon>Eukaryota</taxon>
        <taxon>Metazoa</taxon>
        <taxon>Spiralia</taxon>
        <taxon>Lophotrochozoa</taxon>
        <taxon>Platyhelminthes</taxon>
        <taxon>Monogenea</taxon>
        <taxon>Monopisthocotylea</taxon>
        <taxon>Dactylogyridea</taxon>
        <taxon>Ancyrocephalidae</taxon>
        <taxon>Cichlidogyrus</taxon>
    </lineage>
</organism>
<comment type="caution">
    <text evidence="2">The sequence shown here is derived from an EMBL/GenBank/DDBJ whole genome shotgun (WGS) entry which is preliminary data.</text>
</comment>
<gene>
    <name evidence="2" type="ORF">Ciccas_002717</name>
</gene>
<keyword evidence="3" id="KW-1185">Reference proteome</keyword>
<reference evidence="2 3" key="1">
    <citation type="submission" date="2024-11" db="EMBL/GenBank/DDBJ databases">
        <title>Adaptive evolution of stress response genes in parasites aligns with host niche diversity.</title>
        <authorList>
            <person name="Hahn C."/>
            <person name="Resl P."/>
        </authorList>
    </citation>
    <scope>NUCLEOTIDE SEQUENCE [LARGE SCALE GENOMIC DNA]</scope>
    <source>
        <strain evidence="2">EGGRZ-B1_66</strain>
        <tissue evidence="2">Body</tissue>
    </source>
</reference>
<feature type="compositionally biased region" description="Basic and acidic residues" evidence="1">
    <location>
        <begin position="157"/>
        <end position="175"/>
    </location>
</feature>
<feature type="region of interest" description="Disordered" evidence="1">
    <location>
        <begin position="244"/>
        <end position="339"/>
    </location>
</feature>
<evidence type="ECO:0000256" key="1">
    <source>
        <dbReference type="SAM" id="MobiDB-lite"/>
    </source>
</evidence>
<proteinExistence type="predicted"/>
<name>A0ABD2QH22_9PLAT</name>
<feature type="region of interest" description="Disordered" evidence="1">
    <location>
        <begin position="384"/>
        <end position="466"/>
    </location>
</feature>
<feature type="region of interest" description="Disordered" evidence="1">
    <location>
        <begin position="153"/>
        <end position="175"/>
    </location>
</feature>
<dbReference type="Proteomes" id="UP001626550">
    <property type="component" value="Unassembled WGS sequence"/>
</dbReference>
<sequence length="713" mass="79548">MYRTSEGVLEPGIEVKNVDLSMDEDSNDNTFTVVAALKQAFNRVAVNLCSYLNYLSDSETLTTDESNVDSRSDNSWFNTFRNIIQVASEQIRKIFNTFISIDNAEVAAEMAKDMFRKTLNRLIQIIDCFIDESELPIVPVFEEGEDSRILAQAQNRIHPEDSDTDREDSYLSRETTERAVLRRQEKALKNYPKLGELNEDKQQRPNLMNEGITDDLDSVTQGKLTLLPSDVSMIKILTSEGQEEVNQIVTDDPQSLTRGEGASSPSDQLNIRMSSSEGQDEVNRIVTEDPNSLTRGEGASSPSDQLNIRMSSSEGQDEVNRIVTEDPNSLTRGEGASLPSDETLIRMSSSEGQQQVNRIVTENPNSLTRGEGAPLPSDETLIRMSSSEGQQEVKQIVTDDPQSLTRAEGGSLPSDETLIRMSSSEGQKEVNQIVTDDPNSLIDEKKKSSPESSLLDDRAHDEPVFQVPPSITSTLNIERKVCPSEDERMKSVFRDAELFLAERSRAFHLNLETIVDSDGERWLIAPVEIEDSTGKMHHLIPAGFVDDDGRRVGVEVKQIVDKNGRLISMIPTEMVNKEGKRIGVKPTVFVNETGNIVEVEVKIEKPVDLQSSDGEQSPIWLVPSECIDEKEKTLSVTPAGFFDHMGNPVQVKIKNGSDSLSNESEIVAVKPTESEILENDAQFKKKHAKKESDVPDRENRIKEEESSRLHFDE</sequence>
<feature type="compositionally biased region" description="Polar residues" evidence="1">
    <location>
        <begin position="384"/>
        <end position="393"/>
    </location>
</feature>
<feature type="compositionally biased region" description="Basic and acidic residues" evidence="1">
    <location>
        <begin position="690"/>
        <end position="713"/>
    </location>
</feature>
<feature type="compositionally biased region" description="Polar residues" evidence="1">
    <location>
        <begin position="420"/>
        <end position="438"/>
    </location>
</feature>
<feature type="compositionally biased region" description="Basic and acidic residues" evidence="1">
    <location>
        <begin position="442"/>
        <end position="463"/>
    </location>
</feature>
<feature type="region of interest" description="Disordered" evidence="1">
    <location>
        <begin position="191"/>
        <end position="214"/>
    </location>
</feature>